<feature type="region of interest" description="Disordered" evidence="1">
    <location>
        <begin position="851"/>
        <end position="873"/>
    </location>
</feature>
<reference evidence="2 3" key="1">
    <citation type="journal article" date="2015" name="Genome Biol. Evol.">
        <title>Comparative Genomics of a Bacterivorous Green Alga Reveals Evolutionary Causalities and Consequences of Phago-Mixotrophic Mode of Nutrition.</title>
        <authorList>
            <person name="Burns J.A."/>
            <person name="Paasch A."/>
            <person name="Narechania A."/>
            <person name="Kim E."/>
        </authorList>
    </citation>
    <scope>NUCLEOTIDE SEQUENCE [LARGE SCALE GENOMIC DNA]</scope>
    <source>
        <strain evidence="2 3">PLY_AMNH</strain>
    </source>
</reference>
<feature type="compositionally biased region" description="Gly residues" evidence="1">
    <location>
        <begin position="855"/>
        <end position="868"/>
    </location>
</feature>
<dbReference type="Proteomes" id="UP001190700">
    <property type="component" value="Unassembled WGS sequence"/>
</dbReference>
<organism evidence="2 3">
    <name type="scientific">Cymbomonas tetramitiformis</name>
    <dbReference type="NCBI Taxonomy" id="36881"/>
    <lineage>
        <taxon>Eukaryota</taxon>
        <taxon>Viridiplantae</taxon>
        <taxon>Chlorophyta</taxon>
        <taxon>Pyramimonadophyceae</taxon>
        <taxon>Pyramimonadales</taxon>
        <taxon>Pyramimonadaceae</taxon>
        <taxon>Cymbomonas</taxon>
    </lineage>
</organism>
<protein>
    <submittedName>
        <fullName evidence="2">Uncharacterized protein</fullName>
    </submittedName>
</protein>
<gene>
    <name evidence="2" type="ORF">CYMTET_12301</name>
</gene>
<feature type="compositionally biased region" description="Low complexity" evidence="1">
    <location>
        <begin position="75"/>
        <end position="86"/>
    </location>
</feature>
<dbReference type="EMBL" id="LGRX02004649">
    <property type="protein sequence ID" value="KAK3279835.1"/>
    <property type="molecule type" value="Genomic_DNA"/>
</dbReference>
<name>A0AAE0GKD5_9CHLO</name>
<sequence length="1506" mass="159515">MRVNATLLDYGAHCVTVVGVDPAALSGSPHIALQGGGPGRRLGQGMARAAQGVEVDRLQRHSISVQAVQSRRRSGGPARPRGARSPLALRQCRGNRIGSRRLQHASPWFLALRTRRSWMEHDQESPADRLPSTECLLHAKRLFAPGGWTSSGHGGHSEGCLPRPAQLLGQPPAMCPGDLAAVCAALHVSPQLARTSSWRHHAFSILQCSSGEAAAWEREDQELGFVNMSPAPSSAWRSDGEALAAPSEAVETKMGEADWAMRSHPLCRCGYYWNGQSDGEAPGSEAVTAEMLVEAFCEQRRPHGTLTLKVETALWEAISVEWPSCAASAKDAKLDLSSPAQLGMGSVEEESAADAGVGGLDVEQTAAGDGRAEEEGVAVARGGQWEEESAADAGGSGQADVEETTVGMDKQVEDSGHVVGGGECTEEARAAGMDKRMEEEGSTPRGGEEVTAKPEEAAGAAELAEERAAQLKRVESWRLMRLSSVKARGARFATLLFSSIAHASPPLYLRVAAAAAMTWPEEPGVDGVPDRVDQGTEASPGGGVPADAQMAVRQVLQAAEWGFGEECIRTALVAMLLTGLSGPSILVADLAHLLPKAPLAVHQPVPDPTRPLPPGAGAAAAEHGHSRASAVVAALESVILRLADGGLVLRHDLVAAHVAARYLTDAQAPSESLRARHDALSMRYATLVCGSVHADGLEAEHPRMAARAIWHAARGAGGWSGSVLPVVAALNPAGKPLAGEGRRRVLLELRRMIREGSPDQGRSAARMLLEALEGRGAGARALLTVLAAAQCAEEARVYAGDPAEAQEGLREEELCGALRALGRGCEEGPALEEAPNDNVCRALLSTEPCDAAEAGRGGSGAAGTGRGGARWQLDGLGEGLQRTIQSRYLQERPPRPSDTAPGSSGRGGAGEGKAPLQRAHQALAETFELQLQAAGQDGEPPVGMGRAALGMLTHTVLAQDPERLLRALATLQRAAASPLEPAPATWLADARVLLLRLLDVDGFGGLVSALHRHGGANVARLLLLAVAAWGPLTAREAFAALQRLPTGAASAVGSGARENSKTAGKLSGTLLAGAAGSGGPGAESSADTPHVTGPASTQTGADAAADAVLEDVLQEVEDPDGLAEGCCHFLFWQDGYWRFEGAPGVVRTAGAVLRRQGEQLRERAHGEGASGEERLAVGPVLLRQAAQVVRDLAAEVSPQCHRRLAEAAFQQLVMGHAERCGVCKGCHNVGEDGCSEAVCSRRHMGMVDGEGRAAEDGRGQGIPRNLAMLLMHFTTKATTTLVPRLKQLGSPSEVIDLMGKTLESLAASPVWKALHDALPSPPLEPERHVTQPPNATSLHERHAALRKRNGMMWYGLMAPLRASRAQLSLDLSAAPVFDDPHDTLMLAACLAAPTCRATHVILSRDRVWEVLSVRQSLVYTRRVEFHLNEGMRLEIHAWRRLTEQLKRMRQQAIILELQAHSGTWSHYNWWTCCGSEDLDSRYCCRWEDRRRKQRDYVSLVHATAHM</sequence>
<feature type="region of interest" description="Disordered" evidence="1">
    <location>
        <begin position="1072"/>
        <end position="1102"/>
    </location>
</feature>
<feature type="region of interest" description="Disordered" evidence="1">
    <location>
        <begin position="522"/>
        <end position="546"/>
    </location>
</feature>
<feature type="region of interest" description="Disordered" evidence="1">
    <location>
        <begin position="429"/>
        <end position="454"/>
    </location>
</feature>
<feature type="compositionally biased region" description="Pro residues" evidence="1">
    <location>
        <begin position="605"/>
        <end position="614"/>
    </location>
</feature>
<evidence type="ECO:0000313" key="2">
    <source>
        <dbReference type="EMBL" id="KAK3279835.1"/>
    </source>
</evidence>
<accession>A0AAE0GKD5</accession>
<feature type="region of interest" description="Disordered" evidence="1">
    <location>
        <begin position="602"/>
        <end position="623"/>
    </location>
</feature>
<evidence type="ECO:0000256" key="1">
    <source>
        <dbReference type="SAM" id="MobiDB-lite"/>
    </source>
</evidence>
<feature type="compositionally biased region" description="Basic and acidic residues" evidence="1">
    <location>
        <begin position="429"/>
        <end position="439"/>
    </location>
</feature>
<evidence type="ECO:0000313" key="3">
    <source>
        <dbReference type="Proteomes" id="UP001190700"/>
    </source>
</evidence>
<feature type="region of interest" description="Disordered" evidence="1">
    <location>
        <begin position="886"/>
        <end position="916"/>
    </location>
</feature>
<proteinExistence type="predicted"/>
<feature type="region of interest" description="Disordered" evidence="1">
    <location>
        <begin position="65"/>
        <end position="86"/>
    </location>
</feature>
<keyword evidence="3" id="KW-1185">Reference proteome</keyword>
<comment type="caution">
    <text evidence="2">The sequence shown here is derived from an EMBL/GenBank/DDBJ whole genome shotgun (WGS) entry which is preliminary data.</text>
</comment>